<evidence type="ECO:0000313" key="2">
    <source>
        <dbReference type="Proteomes" id="UP000292693"/>
    </source>
</evidence>
<comment type="caution">
    <text evidence="1">The sequence shown here is derived from an EMBL/GenBank/DDBJ whole genome shotgun (WGS) entry which is preliminary data.</text>
</comment>
<evidence type="ECO:0000313" key="1">
    <source>
        <dbReference type="EMBL" id="RZE15448.1"/>
    </source>
</evidence>
<dbReference type="EMBL" id="PKLL01000033">
    <property type="protein sequence ID" value="RZE15448.1"/>
    <property type="molecule type" value="Genomic_DNA"/>
</dbReference>
<dbReference type="Proteomes" id="UP000292693">
    <property type="component" value="Unassembled WGS sequence"/>
</dbReference>
<protein>
    <submittedName>
        <fullName evidence="1">Uncharacterized protein</fullName>
    </submittedName>
</protein>
<gene>
    <name evidence="1" type="ORF">C0Q92_30825</name>
</gene>
<organism evidence="1 2">
    <name type="scientific">Streptomyces albidoflavus</name>
    <dbReference type="NCBI Taxonomy" id="1886"/>
    <lineage>
        <taxon>Bacteria</taxon>
        <taxon>Bacillati</taxon>
        <taxon>Actinomycetota</taxon>
        <taxon>Actinomycetes</taxon>
        <taxon>Kitasatosporales</taxon>
        <taxon>Streptomycetaceae</taxon>
        <taxon>Streptomyces</taxon>
        <taxon>Streptomyces albidoflavus group</taxon>
    </lineage>
</organism>
<dbReference type="AlphaFoldDB" id="A0A8G1ZQW4"/>
<sequence length="75" mass="8186">MDDFEQAYALLGAVVGAYSAQIAATTGSKVEALRAERAALMEERERLRPDDEARVATILENAPPMLRRVRAGAVR</sequence>
<dbReference type="RefSeq" id="WP_129805990.1">
    <property type="nucleotide sequence ID" value="NZ_CP108648.1"/>
</dbReference>
<accession>A0A8G1ZQW4</accession>
<name>A0A8G1ZQW4_9ACTN</name>
<dbReference type="GeneID" id="97271831"/>
<proteinExistence type="predicted"/>
<reference evidence="1 2" key="1">
    <citation type="submission" date="2017-12" db="EMBL/GenBank/DDBJ databases">
        <title>Population genomics insights into the ecological differentiation and adaptive evolution in streptomycetes.</title>
        <authorList>
            <person name="Li Y."/>
            <person name="Huang Y."/>
        </authorList>
    </citation>
    <scope>NUCLEOTIDE SEQUENCE [LARGE SCALE GENOMIC DNA]</scope>
    <source>
        <strain evidence="1 2">NBRC 100770</strain>
    </source>
</reference>